<dbReference type="EMBL" id="JH992975">
    <property type="protein sequence ID" value="EKX51522.1"/>
    <property type="molecule type" value="Genomic_DNA"/>
</dbReference>
<proteinExistence type="predicted"/>
<name>L1JSV3_GUITC</name>
<keyword evidence="4" id="KW-1185">Reference proteome</keyword>
<evidence type="ECO:0000256" key="1">
    <source>
        <dbReference type="SAM" id="MobiDB-lite"/>
    </source>
</evidence>
<dbReference type="RefSeq" id="XP_005838502.1">
    <property type="nucleotide sequence ID" value="XM_005838445.1"/>
</dbReference>
<dbReference type="PaxDb" id="55529-EKX51522"/>
<reference evidence="2 4" key="1">
    <citation type="journal article" date="2012" name="Nature">
        <title>Algal genomes reveal evolutionary mosaicism and the fate of nucleomorphs.</title>
        <authorList>
            <consortium name="DOE Joint Genome Institute"/>
            <person name="Curtis B.A."/>
            <person name="Tanifuji G."/>
            <person name="Burki F."/>
            <person name="Gruber A."/>
            <person name="Irimia M."/>
            <person name="Maruyama S."/>
            <person name="Arias M.C."/>
            <person name="Ball S.G."/>
            <person name="Gile G.H."/>
            <person name="Hirakawa Y."/>
            <person name="Hopkins J.F."/>
            <person name="Kuo A."/>
            <person name="Rensing S.A."/>
            <person name="Schmutz J."/>
            <person name="Symeonidi A."/>
            <person name="Elias M."/>
            <person name="Eveleigh R.J."/>
            <person name="Herman E.K."/>
            <person name="Klute M.J."/>
            <person name="Nakayama T."/>
            <person name="Obornik M."/>
            <person name="Reyes-Prieto A."/>
            <person name="Armbrust E.V."/>
            <person name="Aves S.J."/>
            <person name="Beiko R.G."/>
            <person name="Coutinho P."/>
            <person name="Dacks J.B."/>
            <person name="Durnford D.G."/>
            <person name="Fast N.M."/>
            <person name="Green B.R."/>
            <person name="Grisdale C.J."/>
            <person name="Hempel F."/>
            <person name="Henrissat B."/>
            <person name="Hoppner M.P."/>
            <person name="Ishida K."/>
            <person name="Kim E."/>
            <person name="Koreny L."/>
            <person name="Kroth P.G."/>
            <person name="Liu Y."/>
            <person name="Malik S.B."/>
            <person name="Maier U.G."/>
            <person name="McRose D."/>
            <person name="Mock T."/>
            <person name="Neilson J.A."/>
            <person name="Onodera N.T."/>
            <person name="Poole A.M."/>
            <person name="Pritham E.J."/>
            <person name="Richards T.A."/>
            <person name="Rocap G."/>
            <person name="Roy S.W."/>
            <person name="Sarai C."/>
            <person name="Schaack S."/>
            <person name="Shirato S."/>
            <person name="Slamovits C.H."/>
            <person name="Spencer D.F."/>
            <person name="Suzuki S."/>
            <person name="Worden A.Z."/>
            <person name="Zauner S."/>
            <person name="Barry K."/>
            <person name="Bell C."/>
            <person name="Bharti A.K."/>
            <person name="Crow J.A."/>
            <person name="Grimwood J."/>
            <person name="Kramer R."/>
            <person name="Lindquist E."/>
            <person name="Lucas S."/>
            <person name="Salamov A."/>
            <person name="McFadden G.I."/>
            <person name="Lane C.E."/>
            <person name="Keeling P.J."/>
            <person name="Gray M.W."/>
            <person name="Grigoriev I.V."/>
            <person name="Archibald J.M."/>
        </authorList>
    </citation>
    <scope>NUCLEOTIDE SEQUENCE</scope>
    <source>
        <strain evidence="2 4">CCMP2712</strain>
    </source>
</reference>
<dbReference type="GeneID" id="17308176"/>
<protein>
    <submittedName>
        <fullName evidence="2 3">Uncharacterized protein</fullName>
    </submittedName>
</protein>
<reference evidence="3" key="3">
    <citation type="submission" date="2015-06" db="UniProtKB">
        <authorList>
            <consortium name="EnsemblProtists"/>
        </authorList>
    </citation>
    <scope>IDENTIFICATION</scope>
</reference>
<accession>L1JSV3</accession>
<feature type="region of interest" description="Disordered" evidence="1">
    <location>
        <begin position="125"/>
        <end position="144"/>
    </location>
</feature>
<dbReference type="Proteomes" id="UP000011087">
    <property type="component" value="Unassembled WGS sequence"/>
</dbReference>
<dbReference type="AlphaFoldDB" id="L1JSV3"/>
<dbReference type="HOGENOM" id="CLU_433099_0_0_1"/>
<evidence type="ECO:0000313" key="2">
    <source>
        <dbReference type="EMBL" id="EKX51522.1"/>
    </source>
</evidence>
<sequence>MAANRDVEKFAATSEQWGWRRNAGRKEAARSGGACKAAASTGAAHQDAAYPCLDPLLQSEELHRCLRELVEHWKRSSIDEAVSSNPEATKLLARLVRLEHVVLSPCGQDIVRLFVRLMTTLRSPDERGEGMKADGGPRRQGSEALDAKMEAMKIRSEAFACERLHAAIRGVKHDSLHPLFDSQMGSLSAVEELLFDQGFSQEEMQETIREEALASLTHYVDIIDDEDSCYLLRHLGVILLHSSRCPLADVLGDIGEKMLRKGYTNRRGEEDGEESKSIVFILESAGCVTGELEVFLLANDSYYLWKKISSLQETLFSTSFKSDTEIRALLHPLCEAALQSPWVLKELLSVFDASLLAIRRQDYNIHRILLAVRQGLVEALGKISQDDSLHWFHLYPRRSSAVLQYFHRRNLFMFDKALIGNAMEERDVRFLKQLVFFDTALDDRLSLWVTCNHVPEMNEQLLSFVLGPQEASLLEDAMRLYAWLIDPLRSFDANMHRAFVQCRQLWFRLLGLQTREEILASHLLEQVADAIFEEPEVACAYFMHCILSTKAGDSSSSSGGRGSLMSLMCVLLYIRGGQGLQDMDAHTLRVIGGWEVVEALERTVKAKDLGGGNDEVLMFHVDFFDIYGLDIL</sequence>
<dbReference type="KEGG" id="gtt:GUITHDRAFT_102786"/>
<evidence type="ECO:0000313" key="3">
    <source>
        <dbReference type="EnsemblProtists" id="EKX51522"/>
    </source>
</evidence>
<organism evidence="2">
    <name type="scientific">Guillardia theta (strain CCMP2712)</name>
    <name type="common">Cryptophyte</name>
    <dbReference type="NCBI Taxonomy" id="905079"/>
    <lineage>
        <taxon>Eukaryota</taxon>
        <taxon>Cryptophyceae</taxon>
        <taxon>Pyrenomonadales</taxon>
        <taxon>Geminigeraceae</taxon>
        <taxon>Guillardia</taxon>
    </lineage>
</organism>
<evidence type="ECO:0000313" key="4">
    <source>
        <dbReference type="Proteomes" id="UP000011087"/>
    </source>
</evidence>
<gene>
    <name evidence="2" type="ORF">GUITHDRAFT_102786</name>
</gene>
<dbReference type="EnsemblProtists" id="EKX51522">
    <property type="protein sequence ID" value="EKX51522"/>
    <property type="gene ID" value="GUITHDRAFT_102786"/>
</dbReference>
<reference evidence="4" key="2">
    <citation type="submission" date="2012-11" db="EMBL/GenBank/DDBJ databases">
        <authorList>
            <person name="Kuo A."/>
            <person name="Curtis B.A."/>
            <person name="Tanifuji G."/>
            <person name="Burki F."/>
            <person name="Gruber A."/>
            <person name="Irimia M."/>
            <person name="Maruyama S."/>
            <person name="Arias M.C."/>
            <person name="Ball S.G."/>
            <person name="Gile G.H."/>
            <person name="Hirakawa Y."/>
            <person name="Hopkins J.F."/>
            <person name="Rensing S.A."/>
            <person name="Schmutz J."/>
            <person name="Symeonidi A."/>
            <person name="Elias M."/>
            <person name="Eveleigh R.J."/>
            <person name="Herman E.K."/>
            <person name="Klute M.J."/>
            <person name="Nakayama T."/>
            <person name="Obornik M."/>
            <person name="Reyes-Prieto A."/>
            <person name="Armbrust E.V."/>
            <person name="Aves S.J."/>
            <person name="Beiko R.G."/>
            <person name="Coutinho P."/>
            <person name="Dacks J.B."/>
            <person name="Durnford D.G."/>
            <person name="Fast N.M."/>
            <person name="Green B.R."/>
            <person name="Grisdale C."/>
            <person name="Hempe F."/>
            <person name="Henrissat B."/>
            <person name="Hoppner M.P."/>
            <person name="Ishida K.-I."/>
            <person name="Kim E."/>
            <person name="Koreny L."/>
            <person name="Kroth P.G."/>
            <person name="Liu Y."/>
            <person name="Malik S.-B."/>
            <person name="Maier U.G."/>
            <person name="McRose D."/>
            <person name="Mock T."/>
            <person name="Neilson J.A."/>
            <person name="Onodera N.T."/>
            <person name="Poole A.M."/>
            <person name="Pritham E.J."/>
            <person name="Richards T.A."/>
            <person name="Rocap G."/>
            <person name="Roy S.W."/>
            <person name="Sarai C."/>
            <person name="Schaack S."/>
            <person name="Shirato S."/>
            <person name="Slamovits C.H."/>
            <person name="Spencer D.F."/>
            <person name="Suzuki S."/>
            <person name="Worden A.Z."/>
            <person name="Zauner S."/>
            <person name="Barry K."/>
            <person name="Bell C."/>
            <person name="Bharti A.K."/>
            <person name="Crow J.A."/>
            <person name="Grimwood J."/>
            <person name="Kramer R."/>
            <person name="Lindquist E."/>
            <person name="Lucas S."/>
            <person name="Salamov A."/>
            <person name="McFadden G.I."/>
            <person name="Lane C.E."/>
            <person name="Keeling P.J."/>
            <person name="Gray M.W."/>
            <person name="Grigoriev I.V."/>
            <person name="Archibald J.M."/>
        </authorList>
    </citation>
    <scope>NUCLEOTIDE SEQUENCE</scope>
    <source>
        <strain evidence="4">CCMP2712</strain>
    </source>
</reference>